<dbReference type="Pfam" id="PF02701">
    <property type="entry name" value="Zn_ribbon_Dof"/>
    <property type="match status" value="1"/>
</dbReference>
<reference evidence="11 12" key="1">
    <citation type="journal article" date="2014" name="Nature">
        <title>The genome of the recently domesticated crop plant sugar beet (Beta vulgaris).</title>
        <authorList>
            <person name="Dohm J.C."/>
            <person name="Minoche A.E."/>
            <person name="Holtgrawe D."/>
            <person name="Capella-Gutierrez S."/>
            <person name="Zakrzewski F."/>
            <person name="Tafer H."/>
            <person name="Rupp O."/>
            <person name="Sorensen T.R."/>
            <person name="Stracke R."/>
            <person name="Reinhardt R."/>
            <person name="Goesmann A."/>
            <person name="Kraft T."/>
            <person name="Schulz B."/>
            <person name="Stadler P.F."/>
            <person name="Schmidt T."/>
            <person name="Gabaldon T."/>
            <person name="Lehrach H."/>
            <person name="Weisshaar B."/>
            <person name="Himmelbauer H."/>
        </authorList>
    </citation>
    <scope>NUCLEOTIDE SEQUENCE [LARGE SCALE GENOMIC DNA]</scope>
    <source>
        <tissue evidence="11">Taproot</tissue>
    </source>
</reference>
<dbReference type="GO" id="GO:0008270">
    <property type="term" value="F:zinc ion binding"/>
    <property type="evidence" value="ECO:0007669"/>
    <property type="project" value="UniProtKB-KW"/>
</dbReference>
<dbReference type="PROSITE" id="PS50884">
    <property type="entry name" value="ZF_DOF_2"/>
    <property type="match status" value="1"/>
</dbReference>
<gene>
    <name evidence="11" type="ORF">BVRB_5g125390</name>
</gene>
<evidence type="ECO:0000256" key="7">
    <source>
        <dbReference type="ARBA" id="ARBA00023242"/>
    </source>
</evidence>
<evidence type="ECO:0000256" key="8">
    <source>
        <dbReference type="PROSITE-ProRule" id="PRU00071"/>
    </source>
</evidence>
<evidence type="ECO:0000256" key="3">
    <source>
        <dbReference type="ARBA" id="ARBA00022833"/>
    </source>
</evidence>
<keyword evidence="12" id="KW-1185">Reference proteome</keyword>
<dbReference type="GO" id="GO:0003677">
    <property type="term" value="F:DNA binding"/>
    <property type="evidence" value="ECO:0007669"/>
    <property type="project" value="UniProtKB-UniRule"/>
</dbReference>
<dbReference type="OrthoDB" id="1927254at2759"/>
<dbReference type="GO" id="GO:0005634">
    <property type="term" value="C:nucleus"/>
    <property type="evidence" value="ECO:0007669"/>
    <property type="project" value="UniProtKB-SubCell"/>
</dbReference>
<evidence type="ECO:0000256" key="9">
    <source>
        <dbReference type="SAM" id="MobiDB-lite"/>
    </source>
</evidence>
<comment type="subcellular location">
    <subcellularLocation>
        <location evidence="8">Nucleus</location>
    </subcellularLocation>
</comment>
<evidence type="ECO:0000313" key="11">
    <source>
        <dbReference type="EMBL" id="KMS97626.1"/>
    </source>
</evidence>
<dbReference type="PANTHER" id="PTHR31089:SF22">
    <property type="entry name" value="CYCLIC DOF FACTOR 4"/>
    <property type="match status" value="1"/>
</dbReference>
<dbReference type="eggNOG" id="ENOG502QSI8">
    <property type="taxonomic scope" value="Eukaryota"/>
</dbReference>
<keyword evidence="6" id="KW-0804">Transcription</keyword>
<keyword evidence="7 8" id="KW-0539">Nucleus</keyword>
<keyword evidence="1" id="KW-0479">Metal-binding</keyword>
<keyword evidence="4" id="KW-0805">Transcription regulation</keyword>
<dbReference type="PANTHER" id="PTHR31089">
    <property type="entry name" value="CYCLIC DOF FACTOR 2"/>
    <property type="match status" value="1"/>
</dbReference>
<dbReference type="InterPro" id="IPR003851">
    <property type="entry name" value="Znf_Dof"/>
</dbReference>
<keyword evidence="3" id="KW-0862">Zinc</keyword>
<evidence type="ECO:0000259" key="10">
    <source>
        <dbReference type="PROSITE" id="PS50884"/>
    </source>
</evidence>
<dbReference type="GO" id="GO:0003700">
    <property type="term" value="F:DNA-binding transcription factor activity"/>
    <property type="evidence" value="ECO:0007669"/>
    <property type="project" value="InterPro"/>
</dbReference>
<evidence type="ECO:0000313" key="12">
    <source>
        <dbReference type="Proteomes" id="UP000035740"/>
    </source>
</evidence>
<dbReference type="Gramene" id="KMS97626">
    <property type="protein sequence ID" value="KMS97626"/>
    <property type="gene ID" value="BVRB_5g125390"/>
</dbReference>
<keyword evidence="2 8" id="KW-0863">Zinc-finger</keyword>
<feature type="region of interest" description="Disordered" evidence="9">
    <location>
        <begin position="79"/>
        <end position="112"/>
    </location>
</feature>
<sequence length="370" mass="40281">MSREDMAAVAKDPAIKLFGRTISLPESQFSDESESQDNGSSLMAKPEAEECRNENSLIMDEVVSTECCKGEQLQSSIKHPIASQATMKPKGHQEDSDGSGEPKPMRRPDKILPCPRCNSSDTKFCYFNNYNVNQPRHFCKSCQRYWTAAGGTVRNVPVGAGRRRNKHLASQYRQVIASSDGGPTMMAETTESTNQLLSCEESSSSCTGSSPNEMVLKFGPESPHCDNSTPNLLCGRQSNGCSEIRGINSDVSSQQHLYHYVVPPQTTASDAPHSNGSVSLTVPRFAAPNISYQIVPAAYMNCIPVWVAGSRNISLAVSNNGCVSPPFFSNGSRLQVLGKHSRDTNAVHKGRIEEGISAPKTIKIHELHET</sequence>
<dbReference type="KEGG" id="bvg:104908147"/>
<dbReference type="EMBL" id="KQ090302">
    <property type="protein sequence ID" value="KMS97626.1"/>
    <property type="molecule type" value="Genomic_DNA"/>
</dbReference>
<dbReference type="AlphaFoldDB" id="A0A0J8B9K0"/>
<dbReference type="Proteomes" id="UP000035740">
    <property type="component" value="Unassembled WGS sequence"/>
</dbReference>
<dbReference type="OMA" id="STECCKG"/>
<proteinExistence type="predicted"/>
<organism evidence="11 12">
    <name type="scientific">Beta vulgaris subsp. vulgaris</name>
    <name type="common">Beet</name>
    <dbReference type="NCBI Taxonomy" id="3555"/>
    <lineage>
        <taxon>Eukaryota</taxon>
        <taxon>Viridiplantae</taxon>
        <taxon>Streptophyta</taxon>
        <taxon>Embryophyta</taxon>
        <taxon>Tracheophyta</taxon>
        <taxon>Spermatophyta</taxon>
        <taxon>Magnoliopsida</taxon>
        <taxon>eudicotyledons</taxon>
        <taxon>Gunneridae</taxon>
        <taxon>Pentapetalae</taxon>
        <taxon>Caryophyllales</taxon>
        <taxon>Chenopodiaceae</taxon>
        <taxon>Betoideae</taxon>
        <taxon>Beta</taxon>
    </lineage>
</organism>
<evidence type="ECO:0000256" key="2">
    <source>
        <dbReference type="ARBA" id="ARBA00022771"/>
    </source>
</evidence>
<feature type="domain" description="Dof-type" evidence="10">
    <location>
        <begin position="112"/>
        <end position="167"/>
    </location>
</feature>
<protein>
    <recommendedName>
        <fullName evidence="10">Dof-type domain-containing protein</fullName>
    </recommendedName>
</protein>
<dbReference type="InterPro" id="IPR045174">
    <property type="entry name" value="Dof"/>
</dbReference>
<evidence type="ECO:0000256" key="1">
    <source>
        <dbReference type="ARBA" id="ARBA00022723"/>
    </source>
</evidence>
<name>A0A0J8B9K0_BETVV</name>
<evidence type="ECO:0000256" key="6">
    <source>
        <dbReference type="ARBA" id="ARBA00023163"/>
    </source>
</evidence>
<accession>A0A0J8B9K0</accession>
<evidence type="ECO:0000256" key="4">
    <source>
        <dbReference type="ARBA" id="ARBA00023015"/>
    </source>
</evidence>
<evidence type="ECO:0000256" key="5">
    <source>
        <dbReference type="ARBA" id="ARBA00023125"/>
    </source>
</evidence>
<keyword evidence="5 8" id="KW-0238">DNA-binding</keyword>
<feature type="region of interest" description="Disordered" evidence="9">
    <location>
        <begin position="26"/>
        <end position="51"/>
    </location>
</feature>